<sequence>MQQLADKPHVVHVIDRLPPDGAERLIVDVLQNRSDRFRFSVLCIVAGGEMVDELRAIGVPVTILNRKPGLDFGTLPALVRWYREQKVAVVHTHLYAADSYGRVAAVLAGVRGRFSTRHNTSAWGSRGRRWLAWGLGRLSQRVIACGEAVGKFLVDVERLPPDRVTVIANGINLRRFDAVDRTALRRELGVGENTVLMGVVGRLHPQKGHADLMVALEALNRTHPDFVCVLAGSGDLKDTIEADAKARGLEGKVRLLGQRKDIPNVLAGLDLFVMPSLWEGLPMAMLEAMALATPVLATSVGSIPSVIDSGEDGVLVPPGDPAALTTALQRLMADGDWRRQLGRKGRDTVVAHFNAANTASAYESLYLEALA</sequence>
<accession>A0A1W6LD97</accession>
<protein>
    <submittedName>
        <fullName evidence="1">Uncharacterized protein</fullName>
    </submittedName>
</protein>
<reference evidence="1 2" key="1">
    <citation type="submission" date="2016-04" db="EMBL/GenBank/DDBJ databases">
        <title>Complete genome sequence of natural rubber-degrading, novel Gram-negative bacterium, Rhizobacter gummiphilus strain NS21.</title>
        <authorList>
            <person name="Tabata M."/>
            <person name="Kasai D."/>
            <person name="Fukuda M."/>
        </authorList>
    </citation>
    <scope>NUCLEOTIDE SEQUENCE [LARGE SCALE GENOMIC DNA]</scope>
    <source>
        <strain evidence="1 2">NS21</strain>
    </source>
</reference>
<dbReference type="AlphaFoldDB" id="A0A1W6LD97"/>
<gene>
    <name evidence="1" type="ORF">A4W93_21260</name>
</gene>
<keyword evidence="2" id="KW-1185">Reference proteome</keyword>
<evidence type="ECO:0000313" key="1">
    <source>
        <dbReference type="EMBL" id="ARN22222.1"/>
    </source>
</evidence>
<organism evidence="1 2">
    <name type="scientific">Piscinibacter gummiphilus</name>
    <dbReference type="NCBI Taxonomy" id="946333"/>
    <lineage>
        <taxon>Bacteria</taxon>
        <taxon>Pseudomonadati</taxon>
        <taxon>Pseudomonadota</taxon>
        <taxon>Betaproteobacteria</taxon>
        <taxon>Burkholderiales</taxon>
        <taxon>Sphaerotilaceae</taxon>
        <taxon>Piscinibacter</taxon>
    </lineage>
</organism>
<dbReference type="Proteomes" id="UP000193427">
    <property type="component" value="Chromosome"/>
</dbReference>
<dbReference type="GO" id="GO:0016757">
    <property type="term" value="F:glycosyltransferase activity"/>
    <property type="evidence" value="ECO:0007669"/>
    <property type="project" value="InterPro"/>
</dbReference>
<dbReference type="SUPFAM" id="SSF53756">
    <property type="entry name" value="UDP-Glycosyltransferase/glycogen phosphorylase"/>
    <property type="match status" value="1"/>
</dbReference>
<dbReference type="PANTHER" id="PTHR12526:SF636">
    <property type="entry name" value="BLL3647 PROTEIN"/>
    <property type="match status" value="1"/>
</dbReference>
<dbReference type="OrthoDB" id="9813211at2"/>
<name>A0A1W6LD97_9BURK</name>
<dbReference type="PANTHER" id="PTHR12526">
    <property type="entry name" value="GLYCOSYLTRANSFERASE"/>
    <property type="match status" value="1"/>
</dbReference>
<dbReference type="STRING" id="946333.A4W93_21260"/>
<dbReference type="EMBL" id="CP015118">
    <property type="protein sequence ID" value="ARN22222.1"/>
    <property type="molecule type" value="Genomic_DNA"/>
</dbReference>
<dbReference type="Gene3D" id="3.40.50.2000">
    <property type="entry name" value="Glycogen Phosphorylase B"/>
    <property type="match status" value="2"/>
</dbReference>
<dbReference type="Pfam" id="PF13439">
    <property type="entry name" value="Glyco_transf_4"/>
    <property type="match status" value="1"/>
</dbReference>
<evidence type="ECO:0000313" key="2">
    <source>
        <dbReference type="Proteomes" id="UP000193427"/>
    </source>
</evidence>
<dbReference type="RefSeq" id="WP_085752521.1">
    <property type="nucleotide sequence ID" value="NZ_BSPR01000006.1"/>
</dbReference>
<dbReference type="Pfam" id="PF00534">
    <property type="entry name" value="Glycos_transf_1"/>
    <property type="match status" value="1"/>
</dbReference>
<proteinExistence type="predicted"/>
<dbReference type="InterPro" id="IPR001296">
    <property type="entry name" value="Glyco_trans_1"/>
</dbReference>
<dbReference type="KEGG" id="rgu:A4W93_21260"/>
<dbReference type="InterPro" id="IPR028098">
    <property type="entry name" value="Glyco_trans_4-like_N"/>
</dbReference>